<dbReference type="SUPFAM" id="SSF48371">
    <property type="entry name" value="ARM repeat"/>
    <property type="match status" value="1"/>
</dbReference>
<keyword evidence="2" id="KW-0963">Cytoplasm</keyword>
<reference evidence="4 5" key="1">
    <citation type="journal article" date="2018" name="Proc. R. Soc. B">
        <title>A non-coding region near Follistatin controls head colour polymorphism in the Gouldian finch.</title>
        <authorList>
            <person name="Toomey M.B."/>
            <person name="Marques C.I."/>
            <person name="Andrade P."/>
            <person name="Araujo P.M."/>
            <person name="Sabatino S."/>
            <person name="Gazda M.A."/>
            <person name="Afonso S."/>
            <person name="Lopes R.J."/>
            <person name="Corbo J.C."/>
            <person name="Carneiro M."/>
        </authorList>
    </citation>
    <scope>NUCLEOTIDE SEQUENCE [LARGE SCALE GENOMIC DNA]</scope>
    <source>
        <strain evidence="4">Red01</strain>
        <tissue evidence="4">Muscle</tissue>
    </source>
</reference>
<evidence type="ECO:0000313" key="5">
    <source>
        <dbReference type="Proteomes" id="UP000276834"/>
    </source>
</evidence>
<dbReference type="InterPro" id="IPR016024">
    <property type="entry name" value="ARM-type_fold"/>
</dbReference>
<dbReference type="GO" id="GO:0008283">
    <property type="term" value="P:cell population proliferation"/>
    <property type="evidence" value="ECO:0007669"/>
    <property type="project" value="InterPro"/>
</dbReference>
<protein>
    <recommendedName>
        <fullName evidence="6">BRCA1-associated ATM activator 1</fullName>
    </recommendedName>
</protein>
<name>A0A3L8SGX6_CHLGU</name>
<accession>A0A3L8SGX6</accession>
<comment type="similarity">
    <text evidence="3">Belongs to the BRAT1 family.</text>
</comment>
<comment type="subcellular location">
    <subcellularLocation>
        <location evidence="1">Cytoplasm</location>
    </subcellularLocation>
</comment>
<gene>
    <name evidence="4" type="ORF">DV515_00007846</name>
</gene>
<dbReference type="GO" id="GO:0005634">
    <property type="term" value="C:nucleus"/>
    <property type="evidence" value="ECO:0007669"/>
    <property type="project" value="TreeGrafter"/>
</dbReference>
<dbReference type="PANTHER" id="PTHR21331:SF2">
    <property type="entry name" value="BRCA1-ASSOCIATED ATM ACTIVATOR 1"/>
    <property type="match status" value="1"/>
</dbReference>
<evidence type="ECO:0000313" key="4">
    <source>
        <dbReference type="EMBL" id="RLW01536.1"/>
    </source>
</evidence>
<dbReference type="InterPro" id="IPR038904">
    <property type="entry name" value="BRAT1"/>
</dbReference>
<sequence>MCDPQSRFVARARRRFAMTRECAVLLPRVCAALADPRQPGLDDTCLEKLLDWFRSLTWFDPTVELVRDNPCVTELISSVLALPDPSPSILAFTLQLAGILASSESRFQHLQQEKLLGRLFGREGPRGVAAWEDASVRSAWLKGVHSMLHHLPALRCLCSTGGMDVIFTLQGDPSLFVASAASQLLVHMLTFSLESETSKSLSTKDCDWPACAQMIVKHIKESLQSSSASHVEQSLKLLSSLFGSCFGSCYAAWTDVLWLDIAKQIESFLLEETLQAQPMLANILLNVARSPAFCGTEGSFWAIVTSALEHLTPIQAGPLAVGLLKLCKCPQDVRIQALTVLLQPMDCILRAASQPLECAGLLDESVSDPVTVESLLSSKTSCAGLLCQTLAHLEKLLSLKHLRVDLPSESLLRSLMTILQFCHGFLSPASPLGITISRNLINSFRVQKSALDVLAALSEKKDCDTLIGSLFDVLLAYLQSPNTNPTVLKKTFQATSKWLVHLQELSSSNSQCQQTEKILEGNKVVCHLPFTDVFVVLQKRLCSPCWEVRDSSLEFLTSMVKCLREQKEFRQCLLSSEVLRLTENLLEDPESYVRASAVTALGHLALMTCFAPVIGNQYNKESIVAKLQEILSTDSEGFPRRAVISIFTKWLREGCTGQLKDTEQFVSRVIQTVEHDLDWEVRLGGLELVEVFCSQAIYQLSQCPYAPVSSAVTSSTPHNELLQVFCRAKLFGFLFGSLCDCDKPVGQRACDVLVGLRGHFYPVSTLENPQEIEDSPAGRGIAWLQRTLRQGSLAQNFPTGGGVGVDFQDPESMMLALGAIDLLELHDELNKSSDHVEESPQSLLQDILATLGTTGDNEVDCY</sequence>
<dbReference type="AlphaFoldDB" id="A0A3L8SGX6"/>
<dbReference type="PANTHER" id="PTHR21331">
    <property type="entry name" value="BRCA1-ASSOCIATED ATM ACTIVATOR 1"/>
    <property type="match status" value="1"/>
</dbReference>
<comment type="caution">
    <text evidence="4">The sequence shown here is derived from an EMBL/GenBank/DDBJ whole genome shotgun (WGS) entry which is preliminary data.</text>
</comment>
<dbReference type="STRING" id="44316.ENSEGOP00005008423"/>
<dbReference type="GO" id="GO:0005737">
    <property type="term" value="C:cytoplasm"/>
    <property type="evidence" value="ECO:0007669"/>
    <property type="project" value="UniProtKB-SubCell"/>
</dbReference>
<keyword evidence="5" id="KW-1185">Reference proteome</keyword>
<dbReference type="Gene3D" id="1.25.10.10">
    <property type="entry name" value="Leucine-rich Repeat Variant"/>
    <property type="match status" value="1"/>
</dbReference>
<dbReference type="EMBL" id="QUSF01000022">
    <property type="protein sequence ID" value="RLW01536.1"/>
    <property type="molecule type" value="Genomic_DNA"/>
</dbReference>
<evidence type="ECO:0000256" key="3">
    <source>
        <dbReference type="ARBA" id="ARBA00061308"/>
    </source>
</evidence>
<dbReference type="GO" id="GO:0006974">
    <property type="term" value="P:DNA damage response"/>
    <property type="evidence" value="ECO:0007669"/>
    <property type="project" value="InterPro"/>
</dbReference>
<organism evidence="4 5">
    <name type="scientific">Chloebia gouldiae</name>
    <name type="common">Gouldian finch</name>
    <name type="synonym">Erythrura gouldiae</name>
    <dbReference type="NCBI Taxonomy" id="44316"/>
    <lineage>
        <taxon>Eukaryota</taxon>
        <taxon>Metazoa</taxon>
        <taxon>Chordata</taxon>
        <taxon>Craniata</taxon>
        <taxon>Vertebrata</taxon>
        <taxon>Euteleostomi</taxon>
        <taxon>Archelosauria</taxon>
        <taxon>Archosauria</taxon>
        <taxon>Dinosauria</taxon>
        <taxon>Saurischia</taxon>
        <taxon>Theropoda</taxon>
        <taxon>Coelurosauria</taxon>
        <taxon>Aves</taxon>
        <taxon>Neognathae</taxon>
        <taxon>Neoaves</taxon>
        <taxon>Telluraves</taxon>
        <taxon>Australaves</taxon>
        <taxon>Passeriformes</taxon>
        <taxon>Passeroidea</taxon>
        <taxon>Passeridae</taxon>
        <taxon>Chloebia</taxon>
    </lineage>
</organism>
<dbReference type="OrthoDB" id="10057956at2759"/>
<evidence type="ECO:0000256" key="2">
    <source>
        <dbReference type="ARBA" id="ARBA00022490"/>
    </source>
</evidence>
<dbReference type="InterPro" id="IPR011989">
    <property type="entry name" value="ARM-like"/>
</dbReference>
<proteinExistence type="inferred from homology"/>
<evidence type="ECO:0008006" key="6">
    <source>
        <dbReference type="Google" id="ProtNLM"/>
    </source>
</evidence>
<evidence type="ECO:0000256" key="1">
    <source>
        <dbReference type="ARBA" id="ARBA00004496"/>
    </source>
</evidence>
<dbReference type="Proteomes" id="UP000276834">
    <property type="component" value="Unassembled WGS sequence"/>
</dbReference>